<feature type="domain" description="Gliding motility-associated protein GldM second immunoglobulin-like" evidence="1">
    <location>
        <begin position="34"/>
        <end position="105"/>
    </location>
</feature>
<dbReference type="InterPro" id="IPR048406">
    <property type="entry name" value="GldM_Ig-like-2"/>
</dbReference>
<sequence>MKRILVLLLLPFLDFAQNDTIKNVASRQSVIGLDRMNVVYRGVPNPISIAVNNTKSYKIIGDGVSQNEDGKYIIRPGAGKETKVFVEIEKLDGSKSTEEYTFRIKGLPRICGTLKGKEGEVILKRNEVKEAIISTEMIGFLYDVFDDSDFFKVNSFEVKFSESKVIKVVGNKFDSESFKEIAKLKRGDFFEINHLDYGPPTDALKRRAFPIIVMMGD</sequence>
<dbReference type="RefSeq" id="WP_264544012.1">
    <property type="nucleotide sequence ID" value="NZ_BAABIP010000007.1"/>
</dbReference>
<evidence type="ECO:0000313" key="3">
    <source>
        <dbReference type="Proteomes" id="UP001500141"/>
    </source>
</evidence>
<protein>
    <recommendedName>
        <fullName evidence="1">Gliding motility-associated protein GldM second immunoglobulin-like domain-containing protein</fullName>
    </recommendedName>
</protein>
<evidence type="ECO:0000313" key="2">
    <source>
        <dbReference type="EMBL" id="GAA4761440.1"/>
    </source>
</evidence>
<reference evidence="3" key="1">
    <citation type="journal article" date="2019" name="Int. J. Syst. Evol. Microbiol.">
        <title>The Global Catalogue of Microorganisms (GCM) 10K type strain sequencing project: providing services to taxonomists for standard genome sequencing and annotation.</title>
        <authorList>
            <consortium name="The Broad Institute Genomics Platform"/>
            <consortium name="The Broad Institute Genome Sequencing Center for Infectious Disease"/>
            <person name="Wu L."/>
            <person name="Ma J."/>
        </authorList>
    </citation>
    <scope>NUCLEOTIDE SEQUENCE [LARGE SCALE GENOMIC DNA]</scope>
    <source>
        <strain evidence="3">JCM 18198</strain>
    </source>
</reference>
<accession>A0ABP8ZQ19</accession>
<dbReference type="Proteomes" id="UP001500141">
    <property type="component" value="Unassembled WGS sequence"/>
</dbReference>
<name>A0ABP8ZQ19_9FLAO</name>
<dbReference type="EMBL" id="BAABIP010000007">
    <property type="protein sequence ID" value="GAA4761440.1"/>
    <property type="molecule type" value="Genomic_DNA"/>
</dbReference>
<organism evidence="2 3">
    <name type="scientific">Flavobacterium hankyongi</name>
    <dbReference type="NCBI Taxonomy" id="1176532"/>
    <lineage>
        <taxon>Bacteria</taxon>
        <taxon>Pseudomonadati</taxon>
        <taxon>Bacteroidota</taxon>
        <taxon>Flavobacteriia</taxon>
        <taxon>Flavobacteriales</taxon>
        <taxon>Flavobacteriaceae</taxon>
        <taxon>Flavobacterium</taxon>
    </lineage>
</organism>
<evidence type="ECO:0000259" key="1">
    <source>
        <dbReference type="Pfam" id="PF21602"/>
    </source>
</evidence>
<comment type="caution">
    <text evidence="2">The sequence shown here is derived from an EMBL/GenBank/DDBJ whole genome shotgun (WGS) entry which is preliminary data.</text>
</comment>
<gene>
    <name evidence="2" type="ORF">GCM10023230_08210</name>
</gene>
<proteinExistence type="predicted"/>
<dbReference type="Pfam" id="PF21602">
    <property type="entry name" value="GldM_3rd"/>
    <property type="match status" value="1"/>
</dbReference>
<keyword evidence="3" id="KW-1185">Reference proteome</keyword>